<dbReference type="GO" id="GO:0003676">
    <property type="term" value="F:nucleic acid binding"/>
    <property type="evidence" value="ECO:0007669"/>
    <property type="project" value="InterPro"/>
</dbReference>
<dbReference type="InterPro" id="IPR051673">
    <property type="entry name" value="SSDNA_exonuclease_RecJ"/>
</dbReference>
<accession>A0A147JSI7</accession>
<gene>
    <name evidence="3" type="ORF">APZ16_03360</name>
</gene>
<evidence type="ECO:0000313" key="3">
    <source>
        <dbReference type="EMBL" id="KUO39394.1"/>
    </source>
</evidence>
<organism evidence="3 4">
    <name type="scientific">Hadarchaeum yellowstonense</name>
    <dbReference type="NCBI Taxonomy" id="1776334"/>
    <lineage>
        <taxon>Archaea</taxon>
        <taxon>Methanobacteriati</taxon>
        <taxon>Candidatus Hadarchaeota</taxon>
        <taxon>Candidatus Hadarchaeia</taxon>
        <taxon>Candidatus Hadarchaeales</taxon>
        <taxon>Candidatus Hadarchaeaceae</taxon>
        <taxon>Candidatus Hadarchaeum</taxon>
    </lineage>
</organism>
<dbReference type="InterPro" id="IPR038763">
    <property type="entry name" value="DHH_sf"/>
</dbReference>
<dbReference type="InterPro" id="IPR001667">
    <property type="entry name" value="DDH_dom"/>
</dbReference>
<feature type="domain" description="DHHA1" evidence="2">
    <location>
        <begin position="367"/>
        <end position="465"/>
    </location>
</feature>
<evidence type="ECO:0000259" key="2">
    <source>
        <dbReference type="Pfam" id="PF02272"/>
    </source>
</evidence>
<dbReference type="Pfam" id="PF01368">
    <property type="entry name" value="DHH"/>
    <property type="match status" value="1"/>
</dbReference>
<reference evidence="3 4" key="1">
    <citation type="journal article" date="2016" name="Nat. Microbiol.">
        <title>Genomic inference of the metabolism of cosmopolitan subsurface Archaea, Hadesarchaea.</title>
        <authorList>
            <person name="Baker B.J."/>
            <person name="Saw J.H."/>
            <person name="Lind A.E."/>
            <person name="Lazar C.S."/>
            <person name="Hinrichs K.-U."/>
            <person name="Teske A.P."/>
            <person name="Ettema T.J."/>
        </authorList>
    </citation>
    <scope>NUCLEOTIDE SEQUENCE [LARGE SCALE GENOMIC DNA]</scope>
</reference>
<dbReference type="SUPFAM" id="SSF64182">
    <property type="entry name" value="DHH phosphoesterases"/>
    <property type="match status" value="1"/>
</dbReference>
<dbReference type="Pfam" id="PF02272">
    <property type="entry name" value="DHHA1"/>
    <property type="match status" value="1"/>
</dbReference>
<comment type="caution">
    <text evidence="3">The sequence shown here is derived from an EMBL/GenBank/DDBJ whole genome shotgun (WGS) entry which is preliminary data.</text>
</comment>
<sequence>MGRAEIKRFRRGAEEVAVFLKPRLDGKTRIKVISHTDADGIAAAAILARCLYAYNVPFSVKLSRPPSEEDIAQLAAEGQDLYIFLDQGSGQLDAINKHLLARQKEVIVIDHHPGQFLEHPKFSCLNPHLCGLSGSTDVSASGATFSVVEQLDLRFRSLISLALVGAIGDRQELSSGFTGVNDTLLKRAVDLGLVRESEGLKLVRRSLVPAVECLRTSTRPYILGLSGNLASCRSLLDTLGLSHSSLISDLGLELERKLADAIFSKAGAQAVKEEFRRTLWGTILTAATDDLVGPKELGEYSAIIDACGNMKRPEIGFALAVGDGSYQMDALGLLSNYQEVVLRAMGWLVEKLASFKIAAGFRYLYAGDAVDAAILGEILSLAIESALIPMEQPVVGMADAADGYVKVSARATSRLVAEGVNLGRAISKAAAAVGGYGGGHDVSAAARIPRNRVEDFVVELEKAISSGSYEL</sequence>
<evidence type="ECO:0000313" key="4">
    <source>
        <dbReference type="Proteomes" id="UP000074294"/>
    </source>
</evidence>
<evidence type="ECO:0000259" key="1">
    <source>
        <dbReference type="Pfam" id="PF01368"/>
    </source>
</evidence>
<dbReference type="Proteomes" id="UP000074294">
    <property type="component" value="Unassembled WGS sequence"/>
</dbReference>
<dbReference type="Gene3D" id="3.90.1640.30">
    <property type="match status" value="1"/>
</dbReference>
<dbReference type="EMBL" id="LQMQ01000065">
    <property type="protein sequence ID" value="KUO39394.1"/>
    <property type="molecule type" value="Genomic_DNA"/>
</dbReference>
<dbReference type="InterPro" id="IPR003156">
    <property type="entry name" value="DHHA1_dom"/>
</dbReference>
<protein>
    <submittedName>
        <fullName evidence="3">Uncharacterized protein</fullName>
    </submittedName>
</protein>
<dbReference type="STRING" id="1776334.APZ16_03360"/>
<dbReference type="PANTHER" id="PTHR30255">
    <property type="entry name" value="SINGLE-STRANDED-DNA-SPECIFIC EXONUCLEASE RECJ"/>
    <property type="match status" value="1"/>
</dbReference>
<dbReference type="AlphaFoldDB" id="A0A147JSI7"/>
<dbReference type="GO" id="GO:0004527">
    <property type="term" value="F:exonuclease activity"/>
    <property type="evidence" value="ECO:0007669"/>
    <property type="project" value="UniProtKB-KW"/>
</dbReference>
<name>A0A147JSI7_HADYE</name>
<dbReference type="PANTHER" id="PTHR30255:SF2">
    <property type="entry name" value="SINGLE-STRANDED-DNA-SPECIFIC EXONUCLEASE RECJ"/>
    <property type="match status" value="1"/>
</dbReference>
<proteinExistence type="predicted"/>
<feature type="domain" description="DDH" evidence="1">
    <location>
        <begin position="30"/>
        <end position="149"/>
    </location>
</feature>